<proteinExistence type="predicted"/>
<evidence type="ECO:0008006" key="3">
    <source>
        <dbReference type="Google" id="ProtNLM"/>
    </source>
</evidence>
<dbReference type="STRING" id="29170.A0A368H0Q0"/>
<keyword evidence="2" id="KW-1185">Reference proteome</keyword>
<gene>
    <name evidence="1" type="ORF">ANCCAN_05139</name>
</gene>
<comment type="caution">
    <text evidence="1">The sequence shown here is derived from an EMBL/GenBank/DDBJ whole genome shotgun (WGS) entry which is preliminary data.</text>
</comment>
<reference evidence="1 2" key="1">
    <citation type="submission" date="2014-10" db="EMBL/GenBank/DDBJ databases">
        <title>Draft genome of the hookworm Ancylostoma caninum.</title>
        <authorList>
            <person name="Mitreva M."/>
        </authorList>
    </citation>
    <scope>NUCLEOTIDE SEQUENCE [LARGE SCALE GENOMIC DNA]</scope>
    <source>
        <strain evidence="1 2">Baltimore</strain>
    </source>
</reference>
<evidence type="ECO:0000313" key="2">
    <source>
        <dbReference type="Proteomes" id="UP000252519"/>
    </source>
</evidence>
<dbReference type="EMBL" id="JOJR01000042">
    <property type="protein sequence ID" value="RCN48855.1"/>
    <property type="molecule type" value="Genomic_DNA"/>
</dbReference>
<organism evidence="1 2">
    <name type="scientific">Ancylostoma caninum</name>
    <name type="common">Dog hookworm</name>
    <dbReference type="NCBI Taxonomy" id="29170"/>
    <lineage>
        <taxon>Eukaryota</taxon>
        <taxon>Metazoa</taxon>
        <taxon>Ecdysozoa</taxon>
        <taxon>Nematoda</taxon>
        <taxon>Chromadorea</taxon>
        <taxon>Rhabditida</taxon>
        <taxon>Rhabditina</taxon>
        <taxon>Rhabditomorpha</taxon>
        <taxon>Strongyloidea</taxon>
        <taxon>Ancylostomatidae</taxon>
        <taxon>Ancylostomatinae</taxon>
        <taxon>Ancylostoma</taxon>
    </lineage>
</organism>
<dbReference type="Proteomes" id="UP000252519">
    <property type="component" value="Unassembled WGS sequence"/>
</dbReference>
<evidence type="ECO:0000313" key="1">
    <source>
        <dbReference type="EMBL" id="RCN48855.1"/>
    </source>
</evidence>
<protein>
    <recommendedName>
        <fullName evidence="3">ZP domain-containing protein</fullName>
    </recommendedName>
</protein>
<name>A0A368H0Q0_ANCCA</name>
<sequence length="92" mass="10569">MRLFSGSMKTKRRKDVICEKKIAASYNFTVQMPYQECGIDKTETPIRSHSGVVHVKEGSTNLITIRDKILQVCLSHFFLVGGDTWRGMQYQK</sequence>
<accession>A0A368H0Q0</accession>
<dbReference type="OrthoDB" id="5855871at2759"/>
<dbReference type="AlphaFoldDB" id="A0A368H0Q0"/>